<keyword evidence="2" id="KW-1185">Reference proteome</keyword>
<protein>
    <submittedName>
        <fullName evidence="1">Uncharacterized protein</fullName>
    </submittedName>
</protein>
<dbReference type="AlphaFoldDB" id="A0A0H2QXU9"/>
<organism evidence="1 2">
    <name type="scientific">Schizopora paradoxa</name>
    <dbReference type="NCBI Taxonomy" id="27342"/>
    <lineage>
        <taxon>Eukaryota</taxon>
        <taxon>Fungi</taxon>
        <taxon>Dikarya</taxon>
        <taxon>Basidiomycota</taxon>
        <taxon>Agaricomycotina</taxon>
        <taxon>Agaricomycetes</taxon>
        <taxon>Hymenochaetales</taxon>
        <taxon>Schizoporaceae</taxon>
        <taxon>Schizopora</taxon>
    </lineage>
</organism>
<dbReference type="Proteomes" id="UP000053477">
    <property type="component" value="Unassembled WGS sequence"/>
</dbReference>
<evidence type="ECO:0000313" key="1">
    <source>
        <dbReference type="EMBL" id="KLO04199.1"/>
    </source>
</evidence>
<accession>A0A0H2QXU9</accession>
<evidence type="ECO:0000313" key="2">
    <source>
        <dbReference type="Proteomes" id="UP000053477"/>
    </source>
</evidence>
<gene>
    <name evidence="1" type="ORF">SCHPADRAFT_911777</name>
</gene>
<name>A0A0H2QXU9_9AGAM</name>
<sequence>MVAYAHKRVSASKLRHVHRCFLSLFTAVEQRFPLHSTAFYLQKRRNSPKDAKTTCSTKKDGSALTRGSVCWHIAAGTLEDLRWDSDFHCAR</sequence>
<reference evidence="1 2" key="1">
    <citation type="submission" date="2015-04" db="EMBL/GenBank/DDBJ databases">
        <title>Complete genome sequence of Schizopora paradoxa KUC8140, a cosmopolitan wood degrader in East Asia.</title>
        <authorList>
            <consortium name="DOE Joint Genome Institute"/>
            <person name="Min B."/>
            <person name="Park H."/>
            <person name="Jang Y."/>
            <person name="Kim J.-J."/>
            <person name="Kim K.H."/>
            <person name="Pangilinan J."/>
            <person name="Lipzen A."/>
            <person name="Riley R."/>
            <person name="Grigoriev I.V."/>
            <person name="Spatafora J.W."/>
            <person name="Choi I.-G."/>
        </authorList>
    </citation>
    <scope>NUCLEOTIDE SEQUENCE [LARGE SCALE GENOMIC DNA]</scope>
    <source>
        <strain evidence="1 2">KUC8140</strain>
    </source>
</reference>
<dbReference type="EMBL" id="KQ086649">
    <property type="protein sequence ID" value="KLO04199.1"/>
    <property type="molecule type" value="Genomic_DNA"/>
</dbReference>
<dbReference type="InParanoid" id="A0A0H2QXU9"/>
<proteinExistence type="predicted"/>